<evidence type="ECO:0000313" key="1">
    <source>
        <dbReference type="EMBL" id="RMV48143.1"/>
    </source>
</evidence>
<name>A0A3M6CWW1_9PSED</name>
<gene>
    <name evidence="1" type="ORF">ALP10_200006</name>
</gene>
<organism evidence="1 2">
    <name type="scientific">Pseudomonas syringae pv. helianthi</name>
    <dbReference type="NCBI Taxonomy" id="251654"/>
    <lineage>
        <taxon>Bacteria</taxon>
        <taxon>Pseudomonadati</taxon>
        <taxon>Pseudomonadota</taxon>
        <taxon>Gammaproteobacteria</taxon>
        <taxon>Pseudomonadales</taxon>
        <taxon>Pseudomonadaceae</taxon>
        <taxon>Pseudomonas</taxon>
    </lineage>
</organism>
<dbReference type="Proteomes" id="UP000279173">
    <property type="component" value="Unassembled WGS sequence"/>
</dbReference>
<accession>A0A3M6CWW1</accession>
<protein>
    <submittedName>
        <fullName evidence="1">Uncharacterized protein</fullName>
    </submittedName>
</protein>
<reference evidence="1 2" key="1">
    <citation type="submission" date="2018-08" db="EMBL/GenBank/DDBJ databases">
        <title>Recombination of ecologically and evolutionarily significant loci maintains genetic cohesion in the Pseudomonas syringae species complex.</title>
        <authorList>
            <person name="Dillon M."/>
            <person name="Thakur S."/>
            <person name="Almeida R.N.D."/>
            <person name="Weir B.S."/>
            <person name="Guttman D.S."/>
        </authorList>
    </citation>
    <scope>NUCLEOTIDE SEQUENCE [LARGE SCALE GENOMIC DNA]</scope>
    <source>
        <strain evidence="1 2">ICMP 3263</strain>
    </source>
</reference>
<evidence type="ECO:0000313" key="2">
    <source>
        <dbReference type="Proteomes" id="UP000279173"/>
    </source>
</evidence>
<sequence length="48" mass="5882">MMDLETLLNRHIEPRRSFVLCDARKTAVWDYWVGKRIFTSEHWLPISY</sequence>
<comment type="caution">
    <text evidence="1">The sequence shown here is derived from an EMBL/GenBank/DDBJ whole genome shotgun (WGS) entry which is preliminary data.</text>
</comment>
<dbReference type="AlphaFoldDB" id="A0A3M6CWW1"/>
<proteinExistence type="predicted"/>
<dbReference type="EMBL" id="RBUT01000086">
    <property type="protein sequence ID" value="RMV48143.1"/>
    <property type="molecule type" value="Genomic_DNA"/>
</dbReference>